<dbReference type="PROSITE" id="PS50043">
    <property type="entry name" value="HTH_LUXR_2"/>
    <property type="match status" value="1"/>
</dbReference>
<dbReference type="KEGG" id="tmar:MARIT_2266"/>
<dbReference type="PRINTS" id="PR00038">
    <property type="entry name" value="HTHLUXR"/>
</dbReference>
<dbReference type="RefSeq" id="WP_024742355.1">
    <property type="nucleotide sequence ID" value="NZ_BAUG01000063.1"/>
</dbReference>
<dbReference type="SMART" id="SM00421">
    <property type="entry name" value="HTH_LUXR"/>
    <property type="match status" value="1"/>
</dbReference>
<dbReference type="GO" id="GO:0000160">
    <property type="term" value="P:phosphorelay signal transduction system"/>
    <property type="evidence" value="ECO:0007669"/>
    <property type="project" value="InterPro"/>
</dbReference>
<dbReference type="InterPro" id="IPR058245">
    <property type="entry name" value="NreC/VraR/RcsB-like_REC"/>
</dbReference>
<sequence length="218" mass="24375">MKVYLVDDHPVVIEGYKVLLEAHGIKVVGASSDGYGLIDWLDQNFCDVLILDISMPCFNGLDVLKYLSEKNSRIKTIVVTSYCDAAVIQKAIQLGAKGYILKEESAACIVTAIEAVFNGKKYFSELVREVIIDEQLALGGNHLITDVLSPKETEVMKWLVEGFAADEISDKMHISGSAFRNYTQRIRQKLRVKDNIQLALLAIKYKTQLFLNIGKTDE</sequence>
<dbReference type="Proteomes" id="UP000231564">
    <property type="component" value="Chromosome MARIT"/>
</dbReference>
<reference evidence="6 7" key="1">
    <citation type="submission" date="2016-11" db="EMBL/GenBank/DDBJ databases">
        <authorList>
            <person name="Jaros S."/>
            <person name="Januszkiewicz K."/>
            <person name="Wedrychowicz H."/>
        </authorList>
    </citation>
    <scope>NUCLEOTIDE SEQUENCE [LARGE SCALE GENOMIC DNA]</scope>
    <source>
        <strain evidence="6">NCIMB 2154T</strain>
    </source>
</reference>
<dbReference type="InterPro" id="IPR011006">
    <property type="entry name" value="CheY-like_superfamily"/>
</dbReference>
<dbReference type="InterPro" id="IPR001789">
    <property type="entry name" value="Sig_transdc_resp-reg_receiver"/>
</dbReference>
<dbReference type="AlphaFoldDB" id="A0A2H1EBJ5"/>
<dbReference type="PANTHER" id="PTHR45566">
    <property type="entry name" value="HTH-TYPE TRANSCRIPTIONAL REGULATOR YHJB-RELATED"/>
    <property type="match status" value="1"/>
</dbReference>
<proteinExistence type="predicted"/>
<dbReference type="SUPFAM" id="SSF46894">
    <property type="entry name" value="C-terminal effector domain of the bipartite response regulators"/>
    <property type="match status" value="1"/>
</dbReference>
<accession>A0A2H1EBJ5</accession>
<keyword evidence="2" id="KW-0238">DNA-binding</keyword>
<evidence type="ECO:0000256" key="3">
    <source>
        <dbReference type="PROSITE-ProRule" id="PRU00169"/>
    </source>
</evidence>
<evidence type="ECO:0000256" key="2">
    <source>
        <dbReference type="ARBA" id="ARBA00023125"/>
    </source>
</evidence>
<protein>
    <submittedName>
        <fullName evidence="6">Putative Response regulator UvrY</fullName>
    </submittedName>
</protein>
<dbReference type="OrthoDB" id="9795108at2"/>
<gene>
    <name evidence="6" type="ORF">MARIT_2266</name>
</gene>
<dbReference type="GO" id="GO:0006355">
    <property type="term" value="P:regulation of DNA-templated transcription"/>
    <property type="evidence" value="ECO:0007669"/>
    <property type="project" value="InterPro"/>
</dbReference>
<dbReference type="CDD" id="cd06170">
    <property type="entry name" value="LuxR_C_like"/>
    <property type="match status" value="1"/>
</dbReference>
<dbReference type="InterPro" id="IPR051015">
    <property type="entry name" value="EvgA-like"/>
</dbReference>
<dbReference type="GeneID" id="47723741"/>
<dbReference type="InterPro" id="IPR000792">
    <property type="entry name" value="Tscrpt_reg_LuxR_C"/>
</dbReference>
<organism evidence="6 7">
    <name type="scientific">Tenacibaculum maritimum NCIMB 2154</name>
    <dbReference type="NCBI Taxonomy" id="1349785"/>
    <lineage>
        <taxon>Bacteria</taxon>
        <taxon>Pseudomonadati</taxon>
        <taxon>Bacteroidota</taxon>
        <taxon>Flavobacteriia</taxon>
        <taxon>Flavobacteriales</taxon>
        <taxon>Flavobacteriaceae</taxon>
        <taxon>Tenacibaculum</taxon>
    </lineage>
</organism>
<dbReference type="SMART" id="SM00448">
    <property type="entry name" value="REC"/>
    <property type="match status" value="1"/>
</dbReference>
<dbReference type="Pfam" id="PF00196">
    <property type="entry name" value="GerE"/>
    <property type="match status" value="1"/>
</dbReference>
<evidence type="ECO:0000313" key="6">
    <source>
        <dbReference type="EMBL" id="SFZ83827.1"/>
    </source>
</evidence>
<name>A0A2H1EBJ5_9FLAO</name>
<dbReference type="Pfam" id="PF00072">
    <property type="entry name" value="Response_reg"/>
    <property type="match status" value="1"/>
</dbReference>
<dbReference type="CDD" id="cd17535">
    <property type="entry name" value="REC_NarL-like"/>
    <property type="match status" value="1"/>
</dbReference>
<evidence type="ECO:0000259" key="5">
    <source>
        <dbReference type="PROSITE" id="PS50110"/>
    </source>
</evidence>
<dbReference type="STRING" id="1349785.GCA_000509405_00284"/>
<dbReference type="PROSITE" id="PS50110">
    <property type="entry name" value="RESPONSE_REGULATORY"/>
    <property type="match status" value="1"/>
</dbReference>
<dbReference type="GO" id="GO:0003677">
    <property type="term" value="F:DNA binding"/>
    <property type="evidence" value="ECO:0007669"/>
    <property type="project" value="UniProtKB-KW"/>
</dbReference>
<evidence type="ECO:0000256" key="1">
    <source>
        <dbReference type="ARBA" id="ARBA00022553"/>
    </source>
</evidence>
<dbReference type="InterPro" id="IPR016032">
    <property type="entry name" value="Sig_transdc_resp-reg_C-effctor"/>
</dbReference>
<feature type="domain" description="Response regulatory" evidence="5">
    <location>
        <begin position="2"/>
        <end position="117"/>
    </location>
</feature>
<feature type="modified residue" description="4-aspartylphosphate" evidence="3">
    <location>
        <position position="52"/>
    </location>
</feature>
<evidence type="ECO:0000259" key="4">
    <source>
        <dbReference type="PROSITE" id="PS50043"/>
    </source>
</evidence>
<dbReference type="EMBL" id="LT634361">
    <property type="protein sequence ID" value="SFZ83827.1"/>
    <property type="molecule type" value="Genomic_DNA"/>
</dbReference>
<keyword evidence="1 3" id="KW-0597">Phosphoprotein</keyword>
<dbReference type="Gene3D" id="3.40.50.2300">
    <property type="match status" value="1"/>
</dbReference>
<feature type="domain" description="HTH luxR-type" evidence="4">
    <location>
        <begin position="141"/>
        <end position="206"/>
    </location>
</feature>
<dbReference type="PANTHER" id="PTHR45566:SF2">
    <property type="entry name" value="NARL SUBFAMILY"/>
    <property type="match status" value="1"/>
</dbReference>
<keyword evidence="7" id="KW-1185">Reference proteome</keyword>
<dbReference type="SUPFAM" id="SSF52172">
    <property type="entry name" value="CheY-like"/>
    <property type="match status" value="1"/>
</dbReference>
<evidence type="ECO:0000313" key="7">
    <source>
        <dbReference type="Proteomes" id="UP000231564"/>
    </source>
</evidence>